<dbReference type="Proteomes" id="UP000002376">
    <property type="component" value="Chromosome"/>
</dbReference>
<accession>D5U2B7</accession>
<dbReference type="KEGG" id="tag:Tagg_0997"/>
<keyword evidence="2" id="KW-0479">Metal-binding</keyword>
<protein>
    <submittedName>
        <fullName evidence="5">Nucleic acid-binding protein consists of a PIN domain and a Zn-ribbon module</fullName>
    </submittedName>
</protein>
<dbReference type="SUPFAM" id="SSF57802">
    <property type="entry name" value="Rubredoxin-like"/>
    <property type="match status" value="1"/>
</dbReference>
<reference key="3">
    <citation type="submission" date="2010-02" db="EMBL/GenBank/DDBJ databases">
        <title>Complete genome sequence of Thermosphaera aggregans type strain (M11TL).</title>
        <authorList>
            <consortium name="US DOE Joint Genome Institute (JGI-PGF)"/>
            <person name="Spring S."/>
            <person name="Lapidus A."/>
            <person name="Munk C."/>
            <person name="Schroeder M."/>
            <person name="Glavina Del Rio T."/>
            <person name="Tice H."/>
            <person name="Copeland A."/>
            <person name="Cheng J.-F."/>
            <person name="Lucas S."/>
            <person name="Chen F."/>
            <person name="Nolan M."/>
            <person name="Bruce D."/>
            <person name="Goodwin L."/>
            <person name="Pitluck S."/>
            <person name="Ivanova N."/>
            <person name="Mavromatis K."/>
            <person name="Ovchinnikova G."/>
            <person name="Pati A."/>
            <person name="Chen A."/>
            <person name="Palaniappan K."/>
            <person name="Land M."/>
            <person name="Hauser L."/>
            <person name="Chang Y.-J."/>
            <person name="Jeffries C.C."/>
            <person name="Brettin T."/>
            <person name="Detter J.C."/>
            <person name="Tapia R."/>
            <person name="Han C."/>
            <person name="Chain P."/>
            <person name="Heimerl T."/>
            <person name="Weik F."/>
            <person name="Goker M."/>
            <person name="Rachel R."/>
            <person name="Bristow J."/>
            <person name="Eisen J.A."/>
            <person name="Markowitz V."/>
            <person name="Hugenholtz P."/>
            <person name="Kyrpides N.C."/>
            <person name="Klenk H.-P."/>
        </authorList>
    </citation>
    <scope>NUCLEOTIDE SEQUENCE</scope>
    <source>
        <strain>DSM 11486</strain>
    </source>
</reference>
<dbReference type="eggNOG" id="arCOG00721">
    <property type="taxonomic scope" value="Archaea"/>
</dbReference>
<dbReference type="STRING" id="633148.Tagg_0997"/>
<sequence>MSSSRERSSHNRVKTAVLDTSALLAKIYRFIPRHEIKLYTTPGAIGEVKDQENKQALEEALDLGLLEVRTPEKGFVEQALKHASMIGEVSKLSKTDIEVAALAIELKESGGTLVFTDDYSLQNLLLHMRIGFKPLKTTGISERRAYLERCPVCGYVPGEPGESKCPLCGSEIKRFKASSARQ</sequence>
<keyword evidence="1" id="KW-0540">Nuclease</keyword>
<evidence type="ECO:0000259" key="4">
    <source>
        <dbReference type="Pfam" id="PF17146"/>
    </source>
</evidence>
<dbReference type="GO" id="GO:0046872">
    <property type="term" value="F:metal ion binding"/>
    <property type="evidence" value="ECO:0007669"/>
    <property type="project" value="UniProtKB-KW"/>
</dbReference>
<dbReference type="InterPro" id="IPR039907">
    <property type="entry name" value="NOB1"/>
</dbReference>
<organism evidence="5 6">
    <name type="scientific">Thermosphaera aggregans (strain DSM 11486 / M11TL)</name>
    <dbReference type="NCBI Taxonomy" id="633148"/>
    <lineage>
        <taxon>Archaea</taxon>
        <taxon>Thermoproteota</taxon>
        <taxon>Thermoprotei</taxon>
        <taxon>Desulfurococcales</taxon>
        <taxon>Desulfurococcaceae</taxon>
        <taxon>Thermosphaera</taxon>
    </lineage>
</organism>
<keyword evidence="3" id="KW-0378">Hydrolase</keyword>
<evidence type="ECO:0000313" key="6">
    <source>
        <dbReference type="Proteomes" id="UP000002376"/>
    </source>
</evidence>
<proteinExistence type="predicted"/>
<dbReference type="PANTHER" id="PTHR12814">
    <property type="entry name" value="RNA-BINDING PROTEIN NOB1"/>
    <property type="match status" value="1"/>
</dbReference>
<keyword evidence="6" id="KW-1185">Reference proteome</keyword>
<dbReference type="PANTHER" id="PTHR12814:SF2">
    <property type="entry name" value="RNA-BINDING PROTEIN NOB1"/>
    <property type="match status" value="1"/>
</dbReference>
<dbReference type="GO" id="GO:0030688">
    <property type="term" value="C:preribosome, small subunit precursor"/>
    <property type="evidence" value="ECO:0007669"/>
    <property type="project" value="TreeGrafter"/>
</dbReference>
<reference evidence="5 6" key="1">
    <citation type="journal article" date="2010" name="Stand. Genomic Sci.">
        <title>Complete genome sequence of Thermosphaera aggregans type strain (M11TL).</title>
        <authorList>
            <person name="Spring S."/>
            <person name="Rachel R."/>
            <person name="Lapidus A."/>
            <person name="Davenport K."/>
            <person name="Tice H."/>
            <person name="Copeland A."/>
            <person name="Cheng J.F."/>
            <person name="Lucas S."/>
            <person name="Chen F."/>
            <person name="Nolan M."/>
            <person name="Bruce D."/>
            <person name="Goodwin L."/>
            <person name="Pitluck S."/>
            <person name="Ivanova N."/>
            <person name="Mavromatis K."/>
            <person name="Ovchinnikova G."/>
            <person name="Pati A."/>
            <person name="Chen A."/>
            <person name="Palaniappan K."/>
            <person name="Land M."/>
            <person name="Hauser L."/>
            <person name="Chang Y.J."/>
            <person name="Jeffries C.C."/>
            <person name="Brettin T."/>
            <person name="Detter J.C."/>
            <person name="Tapia R."/>
            <person name="Han C."/>
            <person name="Heimerl T."/>
            <person name="Weikl F."/>
            <person name="Brambilla E."/>
            <person name="Goker M."/>
            <person name="Bristow J."/>
            <person name="Eisen J.A."/>
            <person name="Markowitz V."/>
            <person name="Hugenholtz P."/>
            <person name="Kyrpides N.C."/>
            <person name="Klenk H.P."/>
        </authorList>
    </citation>
    <scope>NUCLEOTIDE SEQUENCE [LARGE SCALE GENOMIC DNA]</scope>
    <source>
        <strain evidence="6">DSM 11486 / M11TL</strain>
    </source>
</reference>
<dbReference type="Gene3D" id="2.20.28.10">
    <property type="match status" value="1"/>
</dbReference>
<dbReference type="Pfam" id="PF17146">
    <property type="entry name" value="PIN_6"/>
    <property type="match status" value="1"/>
</dbReference>
<dbReference type="GO" id="GO:0030490">
    <property type="term" value="P:maturation of SSU-rRNA"/>
    <property type="evidence" value="ECO:0007669"/>
    <property type="project" value="TreeGrafter"/>
</dbReference>
<evidence type="ECO:0000256" key="2">
    <source>
        <dbReference type="ARBA" id="ARBA00022723"/>
    </source>
</evidence>
<evidence type="ECO:0000313" key="5">
    <source>
        <dbReference type="EMBL" id="ADG91267.1"/>
    </source>
</evidence>
<evidence type="ECO:0000256" key="1">
    <source>
        <dbReference type="ARBA" id="ARBA00022722"/>
    </source>
</evidence>
<gene>
    <name evidence="5" type="ordered locus">Tagg_0997</name>
</gene>
<name>D5U2B7_THEAM</name>
<dbReference type="GO" id="GO:0016787">
    <property type="term" value="F:hydrolase activity"/>
    <property type="evidence" value="ECO:0007669"/>
    <property type="project" value="UniProtKB-KW"/>
</dbReference>
<dbReference type="OrthoDB" id="27944at2157"/>
<dbReference type="CDD" id="cd09876">
    <property type="entry name" value="PIN_Nob1-like"/>
    <property type="match status" value="1"/>
</dbReference>
<evidence type="ECO:0000256" key="3">
    <source>
        <dbReference type="ARBA" id="ARBA00022801"/>
    </source>
</evidence>
<dbReference type="Gene3D" id="3.40.50.1010">
    <property type="entry name" value="5'-nuclease"/>
    <property type="match status" value="1"/>
</dbReference>
<dbReference type="AlphaFoldDB" id="D5U2B7"/>
<dbReference type="EMBL" id="CP001939">
    <property type="protein sequence ID" value="ADG91267.1"/>
    <property type="molecule type" value="Genomic_DNA"/>
</dbReference>
<dbReference type="InterPro" id="IPR033411">
    <property type="entry name" value="Ribonuclease_PIN"/>
</dbReference>
<dbReference type="HOGENOM" id="CLU_109674_2_0_2"/>
<reference evidence="6" key="2">
    <citation type="journal article" date="2010" name="Stand. Genomic Sci.">
        <title>Complete genome sequence of Thermosphaera aggregans type strain (M11TLT).</title>
        <authorList>
            <person name="Spring S."/>
            <person name="Rachel R."/>
            <person name="Lapidus A."/>
            <person name="Davenport K."/>
            <person name="Tice H."/>
            <person name="Copeland A."/>
            <person name="Cheng J.-F."/>
            <person name="Lucas S."/>
            <person name="Chen F."/>
            <person name="Nolan M."/>
            <person name="Bruce D."/>
            <person name="Goodwin L."/>
            <person name="Pitluck S."/>
            <person name="Ivanova N."/>
            <person name="Mavromatis K."/>
            <person name="Ovchinnikova G."/>
            <person name="Pati A."/>
            <person name="Chen A."/>
            <person name="Palaniappan K."/>
            <person name="Land M."/>
            <person name="Hauser L."/>
            <person name="Chang Y.-J."/>
            <person name="Jeffries C.C."/>
            <person name="Brettin T."/>
            <person name="Detter J.C."/>
            <person name="Tapia R."/>
            <person name="Han C."/>
            <person name="Heimerl T."/>
            <person name="Weikl F."/>
            <person name="Brambilla E."/>
            <person name="Goker M."/>
            <person name="Bristow J."/>
            <person name="Eisen J.A."/>
            <person name="Markowitz V."/>
            <person name="Hugenholtz P."/>
            <person name="Kyrpides N.C."/>
            <person name="Klenk H.-P."/>
        </authorList>
    </citation>
    <scope>NUCLEOTIDE SEQUENCE [LARGE SCALE GENOMIC DNA]</scope>
    <source>
        <strain evidence="6">DSM 11486 / M11TL</strain>
    </source>
</reference>
<dbReference type="GeneID" id="9166020"/>
<feature type="domain" description="Ribonuclease PIN" evidence="4">
    <location>
        <begin position="17"/>
        <end position="106"/>
    </location>
</feature>
<dbReference type="GO" id="GO:0004521">
    <property type="term" value="F:RNA endonuclease activity"/>
    <property type="evidence" value="ECO:0007669"/>
    <property type="project" value="TreeGrafter"/>
</dbReference>
<dbReference type="RefSeq" id="WP_013129860.1">
    <property type="nucleotide sequence ID" value="NC_014160.1"/>
</dbReference>
<dbReference type="CDD" id="cd00350">
    <property type="entry name" value="rubredoxin_like"/>
    <property type="match status" value="1"/>
</dbReference>